<name>A0A428VXP7_AMYBA</name>
<dbReference type="EMBL" id="QHHU01000103">
    <property type="protein sequence ID" value="RSM35549.1"/>
    <property type="molecule type" value="Genomic_DNA"/>
</dbReference>
<gene>
    <name evidence="1" type="ORF">DMA12_43775</name>
</gene>
<sequence length="247" mass="26772">MTTGSGLRIAAEHRAESTVAVVTGRLTPAGYPELRDGVLRIAADAPESVVVDIEGLEIADVTLMTVFSVIADRIVDWPAIPFTVVTTRADHAAGFAAQNIHRSVPVCRDVVAAEAARDRPPSLRAVRLLAPSSSASADARAFVQRVCATWGVLQYTDDALMVATELVENALGHTESTPQLRLELRRGRFTVAVADDDPRPAVLHERLTRTEPGLGLWLVVRAARRWGCARSWSGGKVVWAVLVRRDR</sequence>
<keyword evidence="1" id="KW-0547">Nucleotide-binding</keyword>
<dbReference type="Gene3D" id="3.30.565.10">
    <property type="entry name" value="Histidine kinase-like ATPase, C-terminal domain"/>
    <property type="match status" value="1"/>
</dbReference>
<keyword evidence="1" id="KW-0067">ATP-binding</keyword>
<dbReference type="InterPro" id="IPR036890">
    <property type="entry name" value="HATPase_C_sf"/>
</dbReference>
<dbReference type="PANTHER" id="PTHR35526:SF3">
    <property type="entry name" value="ANTI-SIGMA-F FACTOR RSBW"/>
    <property type="match status" value="1"/>
</dbReference>
<dbReference type="AlphaFoldDB" id="A0A428VXP7"/>
<protein>
    <submittedName>
        <fullName evidence="1">ATP-binding protein</fullName>
    </submittedName>
</protein>
<evidence type="ECO:0000313" key="2">
    <source>
        <dbReference type="Proteomes" id="UP000286716"/>
    </source>
</evidence>
<evidence type="ECO:0000313" key="1">
    <source>
        <dbReference type="EMBL" id="RSM35549.1"/>
    </source>
</evidence>
<dbReference type="CDD" id="cd16936">
    <property type="entry name" value="HATPase_RsbW-like"/>
    <property type="match status" value="1"/>
</dbReference>
<reference evidence="1 2" key="1">
    <citation type="submission" date="2018-05" db="EMBL/GenBank/DDBJ databases">
        <title>Evolution of GPA BGCs.</title>
        <authorList>
            <person name="Waglechner N."/>
            <person name="Wright G.D."/>
        </authorList>
    </citation>
    <scope>NUCLEOTIDE SEQUENCE [LARGE SCALE GENOMIC DNA]</scope>
    <source>
        <strain evidence="1 2">DSM 5908</strain>
    </source>
</reference>
<dbReference type="InterPro" id="IPR036513">
    <property type="entry name" value="STAS_dom_sf"/>
</dbReference>
<dbReference type="Gene3D" id="3.30.750.24">
    <property type="entry name" value="STAS domain"/>
    <property type="match status" value="1"/>
</dbReference>
<dbReference type="SUPFAM" id="SSF55874">
    <property type="entry name" value="ATPase domain of HSP90 chaperone/DNA topoisomerase II/histidine kinase"/>
    <property type="match status" value="1"/>
</dbReference>
<dbReference type="InterPro" id="IPR050267">
    <property type="entry name" value="Anti-sigma-factor_SerPK"/>
</dbReference>
<organism evidence="1 2">
    <name type="scientific">Amycolatopsis balhimycina DSM 5908</name>
    <dbReference type="NCBI Taxonomy" id="1081091"/>
    <lineage>
        <taxon>Bacteria</taxon>
        <taxon>Bacillati</taxon>
        <taxon>Actinomycetota</taxon>
        <taxon>Actinomycetes</taxon>
        <taxon>Pseudonocardiales</taxon>
        <taxon>Pseudonocardiaceae</taxon>
        <taxon>Amycolatopsis</taxon>
    </lineage>
</organism>
<dbReference type="PANTHER" id="PTHR35526">
    <property type="entry name" value="ANTI-SIGMA-F FACTOR RSBW-RELATED"/>
    <property type="match status" value="1"/>
</dbReference>
<keyword evidence="2" id="KW-1185">Reference proteome</keyword>
<dbReference type="GO" id="GO:0005524">
    <property type="term" value="F:ATP binding"/>
    <property type="evidence" value="ECO:0007669"/>
    <property type="project" value="UniProtKB-KW"/>
</dbReference>
<comment type="caution">
    <text evidence="1">The sequence shown here is derived from an EMBL/GenBank/DDBJ whole genome shotgun (WGS) entry which is preliminary data.</text>
</comment>
<accession>A0A428VXP7</accession>
<dbReference type="Proteomes" id="UP000286716">
    <property type="component" value="Unassembled WGS sequence"/>
</dbReference>
<proteinExistence type="predicted"/>
<dbReference type="OrthoDB" id="4327509at2"/>